<dbReference type="AlphaFoldDB" id="A0A1F6C1R5"/>
<dbReference type="EMBL" id="MFKM01000024">
    <property type="protein sequence ID" value="OGG43139.1"/>
    <property type="molecule type" value="Genomic_DNA"/>
</dbReference>
<name>A0A1F6C1R5_9BACT</name>
<comment type="caution">
    <text evidence="2">The sequence shown here is derived from an EMBL/GenBank/DDBJ whole genome shotgun (WGS) entry which is preliminary data.</text>
</comment>
<sequence>MKKITVSLIVSAVTIIGLSGLTSVMAQTGIDIRQKDIRQDARQQIQETRQGVREEVKGLRQNVQEEIKQSREAIKKEFEAKRTEAKNLLESKKEEFKIKAEAKRKEVKSKIEAKKTELKERLVKIKDERKKQIIERIYNQVNELNKRRLDHFSAVLEKLEKVLDRISNRAAKAEANGVDIAAVKIAITEATNAIAASRTAIVNQAGKVYTLVIGAEDALKTDIGKIRRALHDDLTVVQETVKTSREAVHKAATILAKIPKVNELEVEAATTTQSAQ</sequence>
<feature type="coiled-coil region" evidence="1">
    <location>
        <begin position="42"/>
        <end position="176"/>
    </location>
</feature>
<dbReference type="STRING" id="1798473.A3G50_01815"/>
<gene>
    <name evidence="2" type="ORF">A3G50_01815</name>
</gene>
<dbReference type="SUPFAM" id="SSF58113">
    <property type="entry name" value="Apolipoprotein A-I"/>
    <property type="match status" value="1"/>
</dbReference>
<evidence type="ECO:0000256" key="1">
    <source>
        <dbReference type="SAM" id="Coils"/>
    </source>
</evidence>
<reference evidence="2 3" key="1">
    <citation type="journal article" date="2016" name="Nat. Commun.">
        <title>Thousands of microbial genomes shed light on interconnected biogeochemical processes in an aquifer system.</title>
        <authorList>
            <person name="Anantharaman K."/>
            <person name="Brown C.T."/>
            <person name="Hug L.A."/>
            <person name="Sharon I."/>
            <person name="Castelle C.J."/>
            <person name="Probst A.J."/>
            <person name="Thomas B.C."/>
            <person name="Singh A."/>
            <person name="Wilkins M.J."/>
            <person name="Karaoz U."/>
            <person name="Brodie E.L."/>
            <person name="Williams K.H."/>
            <person name="Hubbard S.S."/>
            <person name="Banfield J.F."/>
        </authorList>
    </citation>
    <scope>NUCLEOTIDE SEQUENCE [LARGE SCALE GENOMIC DNA]</scope>
</reference>
<protein>
    <submittedName>
        <fullName evidence="2">Uncharacterized protein</fullName>
    </submittedName>
</protein>
<organism evidence="2 3">
    <name type="scientific">Candidatus Jorgensenbacteria bacterium RIFCSPLOWO2_12_FULL_42_11</name>
    <dbReference type="NCBI Taxonomy" id="1798473"/>
    <lineage>
        <taxon>Bacteria</taxon>
        <taxon>Candidatus Joergenseniibacteriota</taxon>
    </lineage>
</organism>
<accession>A0A1F6C1R5</accession>
<dbReference type="Gene3D" id="1.20.5.1230">
    <property type="entry name" value="Apolipoprotein A-I"/>
    <property type="match status" value="1"/>
</dbReference>
<keyword evidence="1" id="KW-0175">Coiled coil</keyword>
<dbReference type="Proteomes" id="UP000176633">
    <property type="component" value="Unassembled WGS sequence"/>
</dbReference>
<evidence type="ECO:0000313" key="3">
    <source>
        <dbReference type="Proteomes" id="UP000176633"/>
    </source>
</evidence>
<proteinExistence type="predicted"/>
<evidence type="ECO:0000313" key="2">
    <source>
        <dbReference type="EMBL" id="OGG43139.1"/>
    </source>
</evidence>